<dbReference type="Pfam" id="PF00886">
    <property type="entry name" value="Ribosomal_S16"/>
    <property type="match status" value="1"/>
</dbReference>
<evidence type="ECO:0000256" key="5">
    <source>
        <dbReference type="SAM" id="MobiDB-lite"/>
    </source>
</evidence>
<organism evidence="6 7">
    <name type="scientific">Tripterygium wilfordii</name>
    <name type="common">Thunder God vine</name>
    <dbReference type="NCBI Taxonomy" id="458696"/>
    <lineage>
        <taxon>Eukaryota</taxon>
        <taxon>Viridiplantae</taxon>
        <taxon>Streptophyta</taxon>
        <taxon>Embryophyta</taxon>
        <taxon>Tracheophyta</taxon>
        <taxon>Spermatophyta</taxon>
        <taxon>Magnoliopsida</taxon>
        <taxon>eudicotyledons</taxon>
        <taxon>Gunneridae</taxon>
        <taxon>Pentapetalae</taxon>
        <taxon>rosids</taxon>
        <taxon>fabids</taxon>
        <taxon>Celastrales</taxon>
        <taxon>Celastraceae</taxon>
        <taxon>Tripterygium</taxon>
    </lineage>
</organism>
<dbReference type="GO" id="GO:0009507">
    <property type="term" value="C:chloroplast"/>
    <property type="evidence" value="ECO:0007669"/>
    <property type="project" value="UniProtKB-SubCell"/>
</dbReference>
<dbReference type="InterPro" id="IPR000307">
    <property type="entry name" value="Ribosomal_bS16"/>
</dbReference>
<comment type="similarity">
    <text evidence="2">Belongs to the bacterial ribosomal protein bS16 family.</text>
</comment>
<dbReference type="Proteomes" id="UP000593562">
    <property type="component" value="Unassembled WGS sequence"/>
</dbReference>
<proteinExistence type="inferred from homology"/>
<evidence type="ECO:0000256" key="4">
    <source>
        <dbReference type="ARBA" id="ARBA00023274"/>
    </source>
</evidence>
<reference evidence="6 7" key="1">
    <citation type="journal article" date="2020" name="Nat. Commun.">
        <title>Genome of Tripterygium wilfordii and identification of cytochrome P450 involved in triptolide biosynthesis.</title>
        <authorList>
            <person name="Tu L."/>
            <person name="Su P."/>
            <person name="Zhang Z."/>
            <person name="Gao L."/>
            <person name="Wang J."/>
            <person name="Hu T."/>
            <person name="Zhou J."/>
            <person name="Zhang Y."/>
            <person name="Zhao Y."/>
            <person name="Liu Y."/>
            <person name="Song Y."/>
            <person name="Tong Y."/>
            <person name="Lu Y."/>
            <person name="Yang J."/>
            <person name="Xu C."/>
            <person name="Jia M."/>
            <person name="Peters R.J."/>
            <person name="Huang L."/>
            <person name="Gao W."/>
        </authorList>
    </citation>
    <scope>NUCLEOTIDE SEQUENCE [LARGE SCALE GENOMIC DNA]</scope>
    <source>
        <strain evidence="7">cv. XIE 37</strain>
        <tissue evidence="6">Leaf</tissue>
    </source>
</reference>
<dbReference type="GO" id="GO:0005739">
    <property type="term" value="C:mitochondrion"/>
    <property type="evidence" value="ECO:0007669"/>
    <property type="project" value="GOC"/>
</dbReference>
<comment type="subcellular location">
    <subcellularLocation>
        <location evidence="1">Plastid</location>
        <location evidence="1">Chloroplast</location>
    </subcellularLocation>
</comment>
<comment type="caution">
    <text evidence="6">The sequence shown here is derived from an EMBL/GenBank/DDBJ whole genome shotgun (WGS) entry which is preliminary data.</text>
</comment>
<dbReference type="PANTHER" id="PTHR12919">
    <property type="entry name" value="30S RIBOSOMAL PROTEIN S16"/>
    <property type="match status" value="1"/>
</dbReference>
<dbReference type="InterPro" id="IPR023803">
    <property type="entry name" value="Ribosomal_bS16_dom_sf"/>
</dbReference>
<sequence length="149" mass="16352">MGVRIRFSRFGCKHRPFYRVIAADSKASREGKHLEVLGFYNPLAGQDVEKRMSLNLERLKYWLSVGAQTSDPVQRLLSRAGLLHPTPKVAMGRKGGPHDALPLHPVSEGALSINDSANADQSNGDEDGGNDRETISMDDLLCLSLPVKN</sequence>
<dbReference type="InParanoid" id="A0A7J7CUK0"/>
<evidence type="ECO:0000313" key="6">
    <source>
        <dbReference type="EMBL" id="KAF5737777.1"/>
    </source>
</evidence>
<dbReference type="EMBL" id="JAAARO010000013">
    <property type="protein sequence ID" value="KAF5737777.1"/>
    <property type="molecule type" value="Genomic_DNA"/>
</dbReference>
<evidence type="ECO:0000313" key="7">
    <source>
        <dbReference type="Proteomes" id="UP000593562"/>
    </source>
</evidence>
<name>A0A7J7CUK0_TRIWF</name>
<evidence type="ECO:0000256" key="3">
    <source>
        <dbReference type="ARBA" id="ARBA00022980"/>
    </source>
</evidence>
<dbReference type="OrthoDB" id="407221at2759"/>
<keyword evidence="4" id="KW-0687">Ribonucleoprotein</keyword>
<dbReference type="HAMAP" id="MF_00385">
    <property type="entry name" value="Ribosomal_bS16"/>
    <property type="match status" value="1"/>
</dbReference>
<evidence type="ECO:0000256" key="1">
    <source>
        <dbReference type="ARBA" id="ARBA00004229"/>
    </source>
</evidence>
<gene>
    <name evidence="6" type="ORF">HS088_TW13G00667</name>
</gene>
<dbReference type="GO" id="GO:0032543">
    <property type="term" value="P:mitochondrial translation"/>
    <property type="evidence" value="ECO:0007669"/>
    <property type="project" value="TreeGrafter"/>
</dbReference>
<dbReference type="GO" id="GO:0003735">
    <property type="term" value="F:structural constituent of ribosome"/>
    <property type="evidence" value="ECO:0007669"/>
    <property type="project" value="InterPro"/>
</dbReference>
<evidence type="ECO:0008006" key="8">
    <source>
        <dbReference type="Google" id="ProtNLM"/>
    </source>
</evidence>
<feature type="region of interest" description="Disordered" evidence="5">
    <location>
        <begin position="114"/>
        <end position="134"/>
    </location>
</feature>
<protein>
    <recommendedName>
        <fullName evidence="8">30S ribosomal protein S16</fullName>
    </recommendedName>
</protein>
<evidence type="ECO:0000256" key="2">
    <source>
        <dbReference type="ARBA" id="ARBA00006668"/>
    </source>
</evidence>
<keyword evidence="3" id="KW-0689">Ribosomal protein</keyword>
<dbReference type="Gene3D" id="3.30.1320.10">
    <property type="match status" value="1"/>
</dbReference>
<dbReference type="PANTHER" id="PTHR12919:SF39">
    <property type="entry name" value="SMALL RIBOSOMAL SUBUNIT PROTEIN BS16M_BS16C"/>
    <property type="match status" value="1"/>
</dbReference>
<dbReference type="AlphaFoldDB" id="A0A7J7CUK0"/>
<dbReference type="GO" id="GO:0015935">
    <property type="term" value="C:small ribosomal subunit"/>
    <property type="evidence" value="ECO:0007669"/>
    <property type="project" value="TreeGrafter"/>
</dbReference>
<accession>A0A7J7CUK0</accession>
<keyword evidence="7" id="KW-1185">Reference proteome</keyword>
<dbReference type="NCBIfam" id="TIGR00002">
    <property type="entry name" value="S16"/>
    <property type="match status" value="1"/>
</dbReference>
<dbReference type="SUPFAM" id="SSF54565">
    <property type="entry name" value="Ribosomal protein S16"/>
    <property type="match status" value="1"/>
</dbReference>